<accession>A0A7I8LLU0</accession>
<dbReference type="OrthoDB" id="781595at2759"/>
<name>A0A7I8LLU0_SPIIN</name>
<gene>
    <name evidence="1" type="ORF">SI8410_18021739</name>
</gene>
<reference evidence="1" key="1">
    <citation type="submission" date="2020-02" db="EMBL/GenBank/DDBJ databases">
        <authorList>
            <person name="Scholz U."/>
            <person name="Mascher M."/>
            <person name="Fiebig A."/>
        </authorList>
    </citation>
    <scope>NUCLEOTIDE SEQUENCE</scope>
</reference>
<evidence type="ECO:0000313" key="1">
    <source>
        <dbReference type="EMBL" id="CAA7411061.1"/>
    </source>
</evidence>
<dbReference type="EMBL" id="LR746281">
    <property type="protein sequence ID" value="CAA7411061.1"/>
    <property type="molecule type" value="Genomic_DNA"/>
</dbReference>
<keyword evidence="2" id="KW-1185">Reference proteome</keyword>
<dbReference type="Proteomes" id="UP000663760">
    <property type="component" value="Chromosome 18"/>
</dbReference>
<dbReference type="Gene3D" id="2.40.70.10">
    <property type="entry name" value="Acid Proteases"/>
    <property type="match status" value="1"/>
</dbReference>
<organism evidence="1 2">
    <name type="scientific">Spirodela intermedia</name>
    <name type="common">Intermediate duckweed</name>
    <dbReference type="NCBI Taxonomy" id="51605"/>
    <lineage>
        <taxon>Eukaryota</taxon>
        <taxon>Viridiplantae</taxon>
        <taxon>Streptophyta</taxon>
        <taxon>Embryophyta</taxon>
        <taxon>Tracheophyta</taxon>
        <taxon>Spermatophyta</taxon>
        <taxon>Magnoliopsida</taxon>
        <taxon>Liliopsida</taxon>
        <taxon>Araceae</taxon>
        <taxon>Lemnoideae</taxon>
        <taxon>Spirodela</taxon>
    </lineage>
</organism>
<proteinExistence type="predicted"/>
<evidence type="ECO:0000313" key="2">
    <source>
        <dbReference type="Proteomes" id="UP000663760"/>
    </source>
</evidence>
<dbReference type="PANTHER" id="PTHR33067">
    <property type="entry name" value="RNA-DIRECTED DNA POLYMERASE-RELATED"/>
    <property type="match status" value="1"/>
</dbReference>
<sequence length="189" mass="21683">MVDSICGGAFMEKTLDEIYNLYENLSENSRDQVSFELYDKDKKREIYELHHDDDSKLRNEKKESSFHHNAIILDQLPMKCKDPGKPLISCKIGGITFDNALLDLGAGVNFLPTAIAEHFRIGELKPASTILQVVDRSTRKPKGILEDVIVKKIRIFGYLEVFQNKYINYNSIKIPKIAIIFQVNHRDVI</sequence>
<dbReference type="AlphaFoldDB" id="A0A7I8LLU0"/>
<dbReference type="InterPro" id="IPR021109">
    <property type="entry name" value="Peptidase_aspartic_dom_sf"/>
</dbReference>
<protein>
    <submittedName>
        <fullName evidence="1">Uncharacterized protein</fullName>
    </submittedName>
</protein>